<evidence type="ECO:0000313" key="4">
    <source>
        <dbReference type="Proteomes" id="UP000838756"/>
    </source>
</evidence>
<proteinExistence type="predicted"/>
<sequence>MLRTTSLILFVVAVLIPLYSCESYKLKHKRDISIPGVSKPTHRDVIIPNWNPHARTRPWQTIGVKTRNRRSEEMFASQEGVYRSPISVESLASHETVFRRPRSVGPIESQETVLRSPRSVESLASQETVLRSTRSADSLASHETVFRSPRSVESLASHQTVL</sequence>
<keyword evidence="4" id="KW-1185">Reference proteome</keyword>
<feature type="compositionally biased region" description="Polar residues" evidence="1">
    <location>
        <begin position="122"/>
        <end position="138"/>
    </location>
</feature>
<dbReference type="EMBL" id="CAKXAJ010026019">
    <property type="protein sequence ID" value="CAH2251147.1"/>
    <property type="molecule type" value="Genomic_DNA"/>
</dbReference>
<keyword evidence="2" id="KW-0732">Signal</keyword>
<feature type="chain" id="PRO_5035836317" evidence="2">
    <location>
        <begin position="24"/>
        <end position="162"/>
    </location>
</feature>
<evidence type="ECO:0000256" key="2">
    <source>
        <dbReference type="SAM" id="SignalP"/>
    </source>
</evidence>
<evidence type="ECO:0000313" key="3">
    <source>
        <dbReference type="EMBL" id="CAH2251147.1"/>
    </source>
</evidence>
<protein>
    <submittedName>
        <fullName evidence="3">Jg11823 protein</fullName>
    </submittedName>
</protein>
<feature type="signal peptide" evidence="2">
    <location>
        <begin position="1"/>
        <end position="23"/>
    </location>
</feature>
<dbReference type="OrthoDB" id="7493021at2759"/>
<dbReference type="Proteomes" id="UP000838756">
    <property type="component" value="Unassembled WGS sequence"/>
</dbReference>
<evidence type="ECO:0000256" key="1">
    <source>
        <dbReference type="SAM" id="MobiDB-lite"/>
    </source>
</evidence>
<name>A0A8S4SE67_9NEOP</name>
<gene>
    <name evidence="3" type="primary">jg11823</name>
    <name evidence="3" type="ORF">PAEG_LOCUS22185</name>
</gene>
<reference evidence="3" key="1">
    <citation type="submission" date="2022-03" db="EMBL/GenBank/DDBJ databases">
        <authorList>
            <person name="Lindestad O."/>
        </authorList>
    </citation>
    <scope>NUCLEOTIDE SEQUENCE</scope>
</reference>
<accession>A0A8S4SE67</accession>
<feature type="region of interest" description="Disordered" evidence="1">
    <location>
        <begin position="118"/>
        <end position="142"/>
    </location>
</feature>
<comment type="caution">
    <text evidence="3">The sequence shown here is derived from an EMBL/GenBank/DDBJ whole genome shotgun (WGS) entry which is preliminary data.</text>
</comment>
<dbReference type="AlphaFoldDB" id="A0A8S4SE67"/>
<organism evidence="3 4">
    <name type="scientific">Pararge aegeria aegeria</name>
    <dbReference type="NCBI Taxonomy" id="348720"/>
    <lineage>
        <taxon>Eukaryota</taxon>
        <taxon>Metazoa</taxon>
        <taxon>Ecdysozoa</taxon>
        <taxon>Arthropoda</taxon>
        <taxon>Hexapoda</taxon>
        <taxon>Insecta</taxon>
        <taxon>Pterygota</taxon>
        <taxon>Neoptera</taxon>
        <taxon>Endopterygota</taxon>
        <taxon>Lepidoptera</taxon>
        <taxon>Glossata</taxon>
        <taxon>Ditrysia</taxon>
        <taxon>Papilionoidea</taxon>
        <taxon>Nymphalidae</taxon>
        <taxon>Satyrinae</taxon>
        <taxon>Satyrini</taxon>
        <taxon>Parargina</taxon>
        <taxon>Pararge</taxon>
    </lineage>
</organism>